<organism evidence="1 2">
    <name type="scientific">Bowmanella dokdonensis</name>
    <dbReference type="NCBI Taxonomy" id="751969"/>
    <lineage>
        <taxon>Bacteria</taxon>
        <taxon>Pseudomonadati</taxon>
        <taxon>Pseudomonadota</taxon>
        <taxon>Gammaproteobacteria</taxon>
        <taxon>Alteromonadales</taxon>
        <taxon>Alteromonadaceae</taxon>
        <taxon>Bowmanella</taxon>
    </lineage>
</organism>
<dbReference type="AlphaFoldDB" id="A0A939IM09"/>
<proteinExistence type="predicted"/>
<reference evidence="1" key="1">
    <citation type="submission" date="2021-03" db="EMBL/GenBank/DDBJ databases">
        <title>novel species isolated from a fishpond in China.</title>
        <authorList>
            <person name="Lu H."/>
            <person name="Cai Z."/>
        </authorList>
    </citation>
    <scope>NUCLEOTIDE SEQUENCE</scope>
    <source>
        <strain evidence="1">JCM 30855</strain>
    </source>
</reference>
<name>A0A939IM09_9ALTE</name>
<dbReference type="RefSeq" id="WP_206572911.1">
    <property type="nucleotide sequence ID" value="NZ_JAFKCV010000003.1"/>
</dbReference>
<sequence length="146" mass="15790">MSEWALSRGGIAIPDIFDSNVTVFFTRFAADLMTVNQYSTVVNVTGKGVVTHIASNCASTGLHGWRLTIDGVVLEYACRYPNYQGFPGAFASDAVITGQNESGAGYVGTFAHNGFILFKESFKAEYKAQTALYTGAGRNADVSYWM</sequence>
<evidence type="ECO:0000313" key="2">
    <source>
        <dbReference type="Proteomes" id="UP000664654"/>
    </source>
</evidence>
<dbReference type="EMBL" id="JAFKCV010000003">
    <property type="protein sequence ID" value="MBN7824788.1"/>
    <property type="molecule type" value="Genomic_DNA"/>
</dbReference>
<dbReference type="Proteomes" id="UP000664654">
    <property type="component" value="Unassembled WGS sequence"/>
</dbReference>
<keyword evidence="2" id="KW-1185">Reference proteome</keyword>
<accession>A0A939IM09</accession>
<gene>
    <name evidence="1" type="ORF">J0A66_06060</name>
</gene>
<evidence type="ECO:0000313" key="1">
    <source>
        <dbReference type="EMBL" id="MBN7824788.1"/>
    </source>
</evidence>
<protein>
    <submittedName>
        <fullName evidence="1">Uncharacterized protein</fullName>
    </submittedName>
</protein>
<comment type="caution">
    <text evidence="1">The sequence shown here is derived from an EMBL/GenBank/DDBJ whole genome shotgun (WGS) entry which is preliminary data.</text>
</comment>